<dbReference type="Gene3D" id="3.40.50.720">
    <property type="entry name" value="NAD(P)-binding Rossmann-like Domain"/>
    <property type="match status" value="2"/>
</dbReference>
<keyword evidence="3" id="KW-0520">NAD</keyword>
<dbReference type="SUPFAM" id="SSF52283">
    <property type="entry name" value="Formate/glycerate dehydrogenase catalytic domain-like"/>
    <property type="match status" value="1"/>
</dbReference>
<gene>
    <name evidence="7" type="primary">ddh</name>
    <name evidence="7" type="ORF">CLIT_10c04210</name>
</gene>
<dbReference type="STRING" id="1121324.CLIT_10c04210"/>
<proteinExistence type="inferred from homology"/>
<dbReference type="OrthoDB" id="9805416at2"/>
<comment type="caution">
    <text evidence="7">The sequence shown here is derived from an EMBL/GenBank/DDBJ whole genome shotgun (WGS) entry which is preliminary data.</text>
</comment>
<evidence type="ECO:0000259" key="6">
    <source>
        <dbReference type="Pfam" id="PF02826"/>
    </source>
</evidence>
<dbReference type="InterPro" id="IPR036291">
    <property type="entry name" value="NAD(P)-bd_dom_sf"/>
</dbReference>
<protein>
    <submittedName>
        <fullName evidence="7">D-2-hydroxyacid dehydrogenase Ddh</fullName>
        <ecNumber evidence="7">1.1.1.-</ecNumber>
    </submittedName>
</protein>
<evidence type="ECO:0000259" key="5">
    <source>
        <dbReference type="Pfam" id="PF00389"/>
    </source>
</evidence>
<evidence type="ECO:0000313" key="8">
    <source>
        <dbReference type="Proteomes" id="UP000027946"/>
    </source>
</evidence>
<dbReference type="InterPro" id="IPR006139">
    <property type="entry name" value="D-isomer_2_OHA_DH_cat_dom"/>
</dbReference>
<feature type="domain" description="D-isomer specific 2-hydroxyacid dehydrogenase catalytic" evidence="5">
    <location>
        <begin position="10"/>
        <end position="307"/>
    </location>
</feature>
<feature type="domain" description="D-isomer specific 2-hydroxyacid dehydrogenase NAD-binding" evidence="6">
    <location>
        <begin position="105"/>
        <end position="275"/>
    </location>
</feature>
<dbReference type="PANTHER" id="PTHR43333">
    <property type="entry name" value="2-HACID_DH_C DOMAIN-CONTAINING PROTEIN"/>
    <property type="match status" value="1"/>
</dbReference>
<dbReference type="RefSeq" id="WP_038264152.1">
    <property type="nucleotide sequence ID" value="NZ_FSRH01000006.1"/>
</dbReference>
<dbReference type="AlphaFoldDB" id="A0A069RF89"/>
<evidence type="ECO:0000256" key="1">
    <source>
        <dbReference type="ARBA" id="ARBA00005854"/>
    </source>
</evidence>
<evidence type="ECO:0000256" key="2">
    <source>
        <dbReference type="ARBA" id="ARBA00023002"/>
    </source>
</evidence>
<dbReference type="eggNOG" id="COG0111">
    <property type="taxonomic scope" value="Bacteria"/>
</dbReference>
<dbReference type="GO" id="GO:0016616">
    <property type="term" value="F:oxidoreductase activity, acting on the CH-OH group of donors, NAD or NADP as acceptor"/>
    <property type="evidence" value="ECO:0007669"/>
    <property type="project" value="InterPro"/>
</dbReference>
<evidence type="ECO:0000313" key="7">
    <source>
        <dbReference type="EMBL" id="KDR95694.1"/>
    </source>
</evidence>
<name>A0A069RF89_PEPLI</name>
<dbReference type="Proteomes" id="UP000027946">
    <property type="component" value="Unassembled WGS sequence"/>
</dbReference>
<dbReference type="SUPFAM" id="SSF51735">
    <property type="entry name" value="NAD(P)-binding Rossmann-fold domains"/>
    <property type="match status" value="1"/>
</dbReference>
<dbReference type="Pfam" id="PF02826">
    <property type="entry name" value="2-Hacid_dh_C"/>
    <property type="match status" value="1"/>
</dbReference>
<accession>A0A069RF89</accession>
<comment type="similarity">
    <text evidence="1 4">Belongs to the D-isomer specific 2-hydroxyacid dehydrogenase family.</text>
</comment>
<organism evidence="7 8">
    <name type="scientific">Peptoclostridium litorale DSM 5388</name>
    <dbReference type="NCBI Taxonomy" id="1121324"/>
    <lineage>
        <taxon>Bacteria</taxon>
        <taxon>Bacillati</taxon>
        <taxon>Bacillota</taxon>
        <taxon>Clostridia</taxon>
        <taxon>Peptostreptococcales</taxon>
        <taxon>Peptoclostridiaceae</taxon>
        <taxon>Peptoclostridium</taxon>
    </lineage>
</organism>
<dbReference type="PANTHER" id="PTHR43333:SF1">
    <property type="entry name" value="D-ISOMER SPECIFIC 2-HYDROXYACID DEHYDROGENASE NAD-BINDING DOMAIN-CONTAINING PROTEIN"/>
    <property type="match status" value="1"/>
</dbReference>
<dbReference type="EC" id="1.1.1.-" evidence="7"/>
<reference evidence="7 8" key="1">
    <citation type="submission" date="2014-03" db="EMBL/GenBank/DDBJ databases">
        <title>Genome sequence of Clostridium litorale W6, DSM 5388.</title>
        <authorList>
            <person name="Poehlein A."/>
            <person name="Jagirdar A."/>
            <person name="Khonsari B."/>
            <person name="Chibani C.M."/>
            <person name="Gutierrez Gutierrez D.A."/>
            <person name="Davydova E."/>
            <person name="Alghaithi H.S."/>
            <person name="Nair K.P."/>
            <person name="Dhamotharan K."/>
            <person name="Chandran L."/>
            <person name="G W."/>
            <person name="Daniel R."/>
        </authorList>
    </citation>
    <scope>NUCLEOTIDE SEQUENCE [LARGE SCALE GENOMIC DNA]</scope>
    <source>
        <strain evidence="7 8">W6</strain>
    </source>
</reference>
<keyword evidence="8" id="KW-1185">Reference proteome</keyword>
<dbReference type="EMBL" id="JJMM01000010">
    <property type="protein sequence ID" value="KDR95694.1"/>
    <property type="molecule type" value="Genomic_DNA"/>
</dbReference>
<dbReference type="Pfam" id="PF00389">
    <property type="entry name" value="2-Hacid_dh"/>
    <property type="match status" value="1"/>
</dbReference>
<keyword evidence="2 4" id="KW-0560">Oxidoreductase</keyword>
<dbReference type="GO" id="GO:0051287">
    <property type="term" value="F:NAD binding"/>
    <property type="evidence" value="ECO:0007669"/>
    <property type="project" value="InterPro"/>
</dbReference>
<sequence>MKVLFTYDYGKEKMDKVKALGYEIVYSHERAVENGPEIDGIDVLVCYNPFENLDIRKMKKLKWIQISSIGIDQAPLEYVAQHGIKITNNRGGYSIPMGEWIVLKALEIYKQSYSFYENQKDKKWKINRDVLEIHGKTVGFLGTGSIAVEAAKRFSGFGVRVIGLNRDGRDIEHFDCCMPLDRIDEFAGLCDVLVLSLPYTKDTHHIVDETLISNMKDDCALINISRGSIIDEQALVKALEDGKFMGVALDVFEQEPLEEACPLWDMKRLIVTPHNSWMSQMRNERRFDMILENLRRYIDGEKLINEVDPKKGY</sequence>
<dbReference type="CDD" id="cd12155">
    <property type="entry name" value="PGDH_1"/>
    <property type="match status" value="1"/>
</dbReference>
<evidence type="ECO:0000256" key="4">
    <source>
        <dbReference type="RuleBase" id="RU003719"/>
    </source>
</evidence>
<evidence type="ECO:0000256" key="3">
    <source>
        <dbReference type="ARBA" id="ARBA00023027"/>
    </source>
</evidence>
<dbReference type="InterPro" id="IPR006140">
    <property type="entry name" value="D-isomer_DH_NAD-bd"/>
</dbReference>